<feature type="region of interest" description="Disordered" evidence="1">
    <location>
        <begin position="1"/>
        <end position="20"/>
    </location>
</feature>
<evidence type="ECO:0000313" key="2">
    <source>
        <dbReference type="EMBL" id="KAJ1137712.1"/>
    </source>
</evidence>
<feature type="region of interest" description="Disordered" evidence="1">
    <location>
        <begin position="95"/>
        <end position="120"/>
    </location>
</feature>
<accession>A0AAV7QAY2</accession>
<dbReference type="AlphaFoldDB" id="A0AAV7QAY2"/>
<feature type="region of interest" description="Disordered" evidence="1">
    <location>
        <begin position="25"/>
        <end position="58"/>
    </location>
</feature>
<dbReference type="EMBL" id="JANPWB010000010">
    <property type="protein sequence ID" value="KAJ1137712.1"/>
    <property type="molecule type" value="Genomic_DNA"/>
</dbReference>
<evidence type="ECO:0000313" key="3">
    <source>
        <dbReference type="Proteomes" id="UP001066276"/>
    </source>
</evidence>
<dbReference type="Proteomes" id="UP001066276">
    <property type="component" value="Chromosome 6"/>
</dbReference>
<comment type="caution">
    <text evidence="2">The sequence shown here is derived from an EMBL/GenBank/DDBJ whole genome shotgun (WGS) entry which is preliminary data.</text>
</comment>
<gene>
    <name evidence="2" type="ORF">NDU88_004110</name>
</gene>
<protein>
    <submittedName>
        <fullName evidence="2">Uncharacterized protein</fullName>
    </submittedName>
</protein>
<sequence length="120" mass="13106">MQRRRRPGDLQADEKPQPRVIWRPSWERAGDRGLGKPSIRPCTVATGMSGEVGPGLRPRPRPSVCLRLFSLPWPSGPAGAPHGCNTGGARGSVEPRFWHTRGGPRDGFTDAEDCEVRRGA</sequence>
<evidence type="ECO:0000256" key="1">
    <source>
        <dbReference type="SAM" id="MobiDB-lite"/>
    </source>
</evidence>
<reference evidence="2" key="1">
    <citation type="journal article" date="2022" name="bioRxiv">
        <title>Sequencing and chromosome-scale assembly of the giantPleurodeles waltlgenome.</title>
        <authorList>
            <person name="Brown T."/>
            <person name="Elewa A."/>
            <person name="Iarovenko S."/>
            <person name="Subramanian E."/>
            <person name="Araus A.J."/>
            <person name="Petzold A."/>
            <person name="Susuki M."/>
            <person name="Suzuki K.-i.T."/>
            <person name="Hayashi T."/>
            <person name="Toyoda A."/>
            <person name="Oliveira C."/>
            <person name="Osipova E."/>
            <person name="Leigh N.D."/>
            <person name="Simon A."/>
            <person name="Yun M.H."/>
        </authorList>
    </citation>
    <scope>NUCLEOTIDE SEQUENCE</scope>
    <source>
        <strain evidence="2">20211129_DDA</strain>
        <tissue evidence="2">Liver</tissue>
    </source>
</reference>
<name>A0AAV7QAY2_PLEWA</name>
<proteinExistence type="predicted"/>
<keyword evidence="3" id="KW-1185">Reference proteome</keyword>
<feature type="compositionally biased region" description="Basic and acidic residues" evidence="1">
    <location>
        <begin position="103"/>
        <end position="120"/>
    </location>
</feature>
<feature type="compositionally biased region" description="Basic and acidic residues" evidence="1">
    <location>
        <begin position="25"/>
        <end position="34"/>
    </location>
</feature>
<organism evidence="2 3">
    <name type="scientific">Pleurodeles waltl</name>
    <name type="common">Iberian ribbed newt</name>
    <dbReference type="NCBI Taxonomy" id="8319"/>
    <lineage>
        <taxon>Eukaryota</taxon>
        <taxon>Metazoa</taxon>
        <taxon>Chordata</taxon>
        <taxon>Craniata</taxon>
        <taxon>Vertebrata</taxon>
        <taxon>Euteleostomi</taxon>
        <taxon>Amphibia</taxon>
        <taxon>Batrachia</taxon>
        <taxon>Caudata</taxon>
        <taxon>Salamandroidea</taxon>
        <taxon>Salamandridae</taxon>
        <taxon>Pleurodelinae</taxon>
        <taxon>Pleurodeles</taxon>
    </lineage>
</organism>